<keyword evidence="4" id="KW-1185">Reference proteome</keyword>
<gene>
    <name evidence="3" type="ORF">KXJ70_17230</name>
</gene>
<dbReference type="InterPro" id="IPR050789">
    <property type="entry name" value="Diverse_Enzym_Activities"/>
</dbReference>
<evidence type="ECO:0000256" key="1">
    <source>
        <dbReference type="SAM" id="MobiDB-lite"/>
    </source>
</evidence>
<feature type="domain" description="Beta-lactamase-related" evidence="2">
    <location>
        <begin position="52"/>
        <end position="440"/>
    </location>
</feature>
<organism evidence="3 4">
    <name type="scientific">Zhongshania aquimaris</name>
    <dbReference type="NCBI Taxonomy" id="2857107"/>
    <lineage>
        <taxon>Bacteria</taxon>
        <taxon>Pseudomonadati</taxon>
        <taxon>Pseudomonadota</taxon>
        <taxon>Gammaproteobacteria</taxon>
        <taxon>Cellvibrionales</taxon>
        <taxon>Spongiibacteraceae</taxon>
        <taxon>Zhongshania</taxon>
    </lineage>
</organism>
<reference evidence="3" key="1">
    <citation type="submission" date="2021-07" db="EMBL/GenBank/DDBJ databases">
        <title>Zhongshania sp. CAU 1632 isolated from seawater.</title>
        <authorList>
            <person name="Kim W."/>
        </authorList>
    </citation>
    <scope>NUCLEOTIDE SEQUENCE</scope>
    <source>
        <strain evidence="3">CAU 1632</strain>
    </source>
</reference>
<accession>A0ABS6VW34</accession>
<protein>
    <submittedName>
        <fullName evidence="3">Beta-lactamase family protein</fullName>
    </submittedName>
</protein>
<proteinExistence type="predicted"/>
<dbReference type="PANTHER" id="PTHR43283:SF3">
    <property type="entry name" value="BETA-LACTAMASE FAMILY PROTEIN (AFU_ORTHOLOGUE AFUA_5G07500)"/>
    <property type="match status" value="1"/>
</dbReference>
<dbReference type="EMBL" id="JAHWDQ010000006">
    <property type="protein sequence ID" value="MBW2942544.1"/>
    <property type="molecule type" value="Genomic_DNA"/>
</dbReference>
<dbReference type="InterPro" id="IPR001466">
    <property type="entry name" value="Beta-lactam-related"/>
</dbReference>
<evidence type="ECO:0000313" key="3">
    <source>
        <dbReference type="EMBL" id="MBW2942544.1"/>
    </source>
</evidence>
<dbReference type="Pfam" id="PF00144">
    <property type="entry name" value="Beta-lactamase"/>
    <property type="match status" value="1"/>
</dbReference>
<evidence type="ECO:0000259" key="2">
    <source>
        <dbReference type="Pfam" id="PF00144"/>
    </source>
</evidence>
<dbReference type="PANTHER" id="PTHR43283">
    <property type="entry name" value="BETA-LACTAMASE-RELATED"/>
    <property type="match status" value="1"/>
</dbReference>
<dbReference type="RefSeq" id="WP_219044790.1">
    <property type="nucleotide sequence ID" value="NZ_JAHWDQ010000006.1"/>
</dbReference>
<name>A0ABS6VW34_9GAMM</name>
<evidence type="ECO:0000313" key="4">
    <source>
        <dbReference type="Proteomes" id="UP001166291"/>
    </source>
</evidence>
<sequence length="481" mass="52691">MLSAFTKFTHAPSRLALGICISLLAGQLFAGAIAVESPEKVGVSSDRLSRISRYMDKALASGDMVGGLGLIARDGKVIYLQGYGDADKQPQRKMDQDTLFRIYSMSKPITSVAVLMLYEEGHFALNDPIARYLPELANLQLALSTADSKDQLMLSDGTSSKHLGSGDLSKVGQTRAPRRQPTIRDLLTHTAGFSYGLFGNTEVDKLYREAGLSMGNLRLKEFVEKLGSLPLQYEPGTRWHYSIATDVLGRLVEVISGMPFDEFLQQRIFNPLDMSNTGFTVSDEDWPRLAQLYSPRGTSEEIREAFLNIANPRNLVEAPASFDINFKPGAVFKSGGGGLVSSIGDYFRFSQMLLNGGELEGRRLLSPKTIQLMSSNHLTSIGEVFGRAGTGFGLGVAVSTDQAAFGELGTEGEYNWGGAAGTKFWIDPKEKMIGIFMTQSIPHLSRVGVEFKYLSYQAIIDSYLDDIEEGSKAGFWNNVFK</sequence>
<dbReference type="Proteomes" id="UP001166291">
    <property type="component" value="Unassembled WGS sequence"/>
</dbReference>
<comment type="caution">
    <text evidence="3">The sequence shown here is derived from an EMBL/GenBank/DDBJ whole genome shotgun (WGS) entry which is preliminary data.</text>
</comment>
<feature type="region of interest" description="Disordered" evidence="1">
    <location>
        <begin position="154"/>
        <end position="175"/>
    </location>
</feature>